<dbReference type="STRING" id="419481.SAMN05216233_12345"/>
<dbReference type="Gene3D" id="3.40.50.410">
    <property type="entry name" value="von Willebrand factor, type A domain"/>
    <property type="match status" value="1"/>
</dbReference>
<evidence type="ECO:0000256" key="1">
    <source>
        <dbReference type="ARBA" id="ARBA00004561"/>
    </source>
</evidence>
<keyword evidence="3" id="KW-1029">Fimbrium biogenesis</keyword>
<keyword evidence="5" id="KW-0106">Calcium</keyword>
<dbReference type="InterPro" id="IPR008707">
    <property type="entry name" value="B-propeller_PilY1"/>
</dbReference>
<dbReference type="InterPro" id="IPR036465">
    <property type="entry name" value="vWFA_dom_sf"/>
</dbReference>
<evidence type="ECO:0000259" key="7">
    <source>
        <dbReference type="Pfam" id="PF05567"/>
    </source>
</evidence>
<dbReference type="OrthoDB" id="7156875at2"/>
<dbReference type="Pfam" id="PF11617">
    <property type="entry name" value="Cu-binding_MopE"/>
    <property type="match status" value="2"/>
</dbReference>
<name>A0A1G5IZL7_9BACT</name>
<accession>A0A1G5IZL7</accession>
<comment type="subcellular location">
    <subcellularLocation>
        <location evidence="1">Fimbrium</location>
    </subcellularLocation>
</comment>
<gene>
    <name evidence="8" type="ORF">SAMN05216233_12345</name>
</gene>
<feature type="domain" description="PilY1 beta-propeller" evidence="7">
    <location>
        <begin position="920"/>
        <end position="1203"/>
    </location>
</feature>
<evidence type="ECO:0000256" key="5">
    <source>
        <dbReference type="ARBA" id="ARBA00022837"/>
    </source>
</evidence>
<evidence type="ECO:0000256" key="4">
    <source>
        <dbReference type="ARBA" id="ARBA00022723"/>
    </source>
</evidence>
<dbReference type="Pfam" id="PF05567">
    <property type="entry name" value="T4P_PilY1"/>
    <property type="match status" value="1"/>
</dbReference>
<evidence type="ECO:0000313" key="9">
    <source>
        <dbReference type="Proteomes" id="UP000198870"/>
    </source>
</evidence>
<dbReference type="InterPro" id="IPR015943">
    <property type="entry name" value="WD40/YVTN_repeat-like_dom_sf"/>
</dbReference>
<evidence type="ECO:0000256" key="3">
    <source>
        <dbReference type="ARBA" id="ARBA00022558"/>
    </source>
</evidence>
<sequence>MGLADIWKACRKMAQRWCLPVVLGCLFICVMGGSASVEAETGFADVIAHAHDLGTLTDAGIVRDGVLERCETIWGQKCFDKDYFTFSVNTPGTVTIYAKAPDFNPNLETVGYLYSTDDDDLMLESDNTGGKKGNFRIEWYLDTAGSYYTMLRGVKKRKNIGAYRLVLEFEPDEPTHYWDGDGDGWGDPNITTASPVGGGWVTQSGDCNDTNPAIHPGAEDNQCDSMDNDCDGLTDEDAPNSAKVLYYDDMDGDGYGNPKNSHLECTIPDGAVWVTNDGDCDDSDSSVNPDAIDICGDGVDQDCSSADRVCGTSTVCVDIADAPLTTQVAAAPPLVMFLLDDSGSMDFDILCDTGSFKFMNKGDAKSSGYILGDNNVARVDSWAHDVSTCWKTQWSGYNKVYYNPEVTYKPWPLYTNANPQSTRKHPYFNYGTRDMDAAGDFAVIYGVDLSYAHYYQTSGDKVYLVNLSGGAAEYYEVTDSGDEHYYEVASLTLLDSVPSAIAVTDYQAALQNMANWYQYSRNRELAAKSAVAQVISEVSGVKVGLYAINNGSVSGVKSIHVDGTDLTDTLLQKLYAIDSEGGTHLRNAFYNIGAYYDKASGDGGIGTSPFDSEENGGTCQKAFTIVMTDGYYNGDFDYSVGNADKNSTSDTSTWDGVPYADESSDTLADIAMHFYERDLRTDLADNVPTTVKDTAQHQHMVTYTVAFGVSGTLKDSNYDCPKDCPGMKDELAWPAPTSDKTKIDDLFHAAVNGRGKFMTAGNSEALANALVSVIGDIQNQVMSGASVSMNSQELKQDTKLYQGYFDSSNWTGNLKAFDLGTDSAGKLTTTKAWDAQEVMAAKSLTWWDSSRCILTNGESGSTAFRYGNLSDAQKESLSQGILDFVRGDSSGEKAKGGTYRDRDGLVLGDIVNSSPTYENGVVYVGANDGMLHAFDSADGNELFAYIPSFVTENLGYLADSEYTHTYFVDNTVQIRTIKNGISAKTWLVGGLGKGGRGYYGMDITNPTKISEHQIPTIWEYPAYGNTDPDMGFSYSAPAIVKANTGQYIILVGNGYDSLNGKAVLYALNMDGSQLVPIDTNEGSAVPADEKCNGLSSPVPIDTDFNGTVDIVYAGDMLGNLWKFDLSSSSAGAWHVAYDGHPLFTAKNKDGEIQPILGKPAVMSHCDRNRKGVMVIFGTGRYLANEDPSNTDIQSIYGIWDWADEWESPESRYLGALQQPTSNAAERTLSHFTDATLLKQSVTSPASSALLHSTSHAIDWLVPEEWVKAGAYEGGTHVGWYLDLPLTGERVVTKTQLLDGKAIVASIVPKLSPCTAGGGSVFYTLNACDGSQPDEPFFDSDGDGDVDDDDGTLSGRRFKDDIYYSPAILNRKGSATDVLIYGEDDGAGTAQSMAIEKEVLGLYYWRFVE</sequence>
<evidence type="ECO:0000313" key="8">
    <source>
        <dbReference type="EMBL" id="SCY81543.1"/>
    </source>
</evidence>
<dbReference type="GO" id="GO:0009289">
    <property type="term" value="C:pilus"/>
    <property type="evidence" value="ECO:0007669"/>
    <property type="project" value="UniProtKB-SubCell"/>
</dbReference>
<dbReference type="GO" id="GO:0046872">
    <property type="term" value="F:metal ion binding"/>
    <property type="evidence" value="ECO:0007669"/>
    <property type="project" value="UniProtKB-KW"/>
</dbReference>
<keyword evidence="6" id="KW-0281">Fimbrium</keyword>
<dbReference type="SMART" id="SM00564">
    <property type="entry name" value="PQQ"/>
    <property type="match status" value="1"/>
</dbReference>
<keyword evidence="9" id="KW-1185">Reference proteome</keyword>
<dbReference type="Proteomes" id="UP000198870">
    <property type="component" value="Unassembled WGS sequence"/>
</dbReference>
<organism evidence="8 9">
    <name type="scientific">Desulfoluna spongiiphila</name>
    <dbReference type="NCBI Taxonomy" id="419481"/>
    <lineage>
        <taxon>Bacteria</taxon>
        <taxon>Pseudomonadati</taxon>
        <taxon>Thermodesulfobacteriota</taxon>
        <taxon>Desulfobacteria</taxon>
        <taxon>Desulfobacterales</taxon>
        <taxon>Desulfolunaceae</taxon>
        <taxon>Desulfoluna</taxon>
    </lineage>
</organism>
<dbReference type="Gene3D" id="2.60.120.380">
    <property type="match status" value="1"/>
</dbReference>
<dbReference type="InterPro" id="IPR011047">
    <property type="entry name" value="Quinoprotein_ADH-like_sf"/>
</dbReference>
<evidence type="ECO:0000256" key="6">
    <source>
        <dbReference type="ARBA" id="ARBA00023263"/>
    </source>
</evidence>
<evidence type="ECO:0000256" key="2">
    <source>
        <dbReference type="ARBA" id="ARBA00008387"/>
    </source>
</evidence>
<comment type="similarity">
    <text evidence="2">Belongs to the PilY1 family.</text>
</comment>
<dbReference type="EMBL" id="FMUX01000023">
    <property type="protein sequence ID" value="SCY81543.1"/>
    <property type="molecule type" value="Genomic_DNA"/>
</dbReference>
<dbReference type="Gene3D" id="2.130.10.10">
    <property type="entry name" value="YVTN repeat-like/Quinoprotein amine dehydrogenase"/>
    <property type="match status" value="1"/>
</dbReference>
<dbReference type="InterPro" id="IPR018391">
    <property type="entry name" value="PQQ_b-propeller_rpt"/>
</dbReference>
<dbReference type="InterPro" id="IPR021655">
    <property type="entry name" value="Put_metal-bd"/>
</dbReference>
<keyword evidence="4" id="KW-0479">Metal-binding</keyword>
<dbReference type="SUPFAM" id="SSF50998">
    <property type="entry name" value="Quinoprotein alcohol dehydrogenase-like"/>
    <property type="match status" value="1"/>
</dbReference>
<reference evidence="8 9" key="1">
    <citation type="submission" date="2016-10" db="EMBL/GenBank/DDBJ databases">
        <authorList>
            <person name="de Groot N.N."/>
        </authorList>
    </citation>
    <scope>NUCLEOTIDE SEQUENCE [LARGE SCALE GENOMIC DNA]</scope>
    <source>
        <strain evidence="8 9">AA1</strain>
    </source>
</reference>
<proteinExistence type="inferred from homology"/>
<protein>
    <submittedName>
        <fullName evidence="8">Type IV pilus assembly protein PilY1</fullName>
    </submittedName>
</protein>